<protein>
    <submittedName>
        <fullName evidence="1">Amidase</fullName>
        <ecNumber evidence="1">3.5.1.4</ecNumber>
    </submittedName>
</protein>
<evidence type="ECO:0000313" key="2">
    <source>
        <dbReference type="Proteomes" id="UP000603940"/>
    </source>
</evidence>
<keyword evidence="2" id="KW-1185">Reference proteome</keyword>
<organism evidence="1 2">
    <name type="scientific">Pseudoroseomonas ludipueritiae</name>
    <dbReference type="NCBI Taxonomy" id="198093"/>
    <lineage>
        <taxon>Bacteria</taxon>
        <taxon>Pseudomonadati</taxon>
        <taxon>Pseudomonadota</taxon>
        <taxon>Alphaproteobacteria</taxon>
        <taxon>Acetobacterales</taxon>
        <taxon>Acetobacteraceae</taxon>
        <taxon>Pseudoroseomonas</taxon>
    </lineage>
</organism>
<reference evidence="1 2" key="1">
    <citation type="journal article" date="2009" name="Int. J. Syst. Evol. Microbiol.">
        <title>Transfer of Teichococcus ludipueritiae and Muricoccus roseus to the genus Roseomonas, as Roseomonas ludipueritiae comb. nov. and Roseomonas rosea comb. nov., respectively, and emended description of the genus Roseomonas.</title>
        <authorList>
            <person name="Sanchez-Porro C."/>
            <person name="Gallego V."/>
            <person name="Busse H.J."/>
            <person name="Kampfer P."/>
            <person name="Ventosa A."/>
        </authorList>
    </citation>
    <scope>NUCLEOTIDE SEQUENCE [LARGE SCALE GENOMIC DNA]</scope>
    <source>
        <strain evidence="1 2">DSM 14915</strain>
    </source>
</reference>
<accession>A0ABR7REZ8</accession>
<name>A0ABR7REZ8_9PROT</name>
<dbReference type="Proteomes" id="UP000603940">
    <property type="component" value="Unassembled WGS sequence"/>
</dbReference>
<sequence length="49" mass="4723">MPDATPSLAAAAADLAAGRTTAQALTEAALARIADPAGEGARTFVAVQA</sequence>
<evidence type="ECO:0000313" key="1">
    <source>
        <dbReference type="EMBL" id="MBC9180201.1"/>
    </source>
</evidence>
<feature type="non-terminal residue" evidence="1">
    <location>
        <position position="49"/>
    </location>
</feature>
<gene>
    <name evidence="1" type="ORF">IBL25_24960</name>
</gene>
<dbReference type="EC" id="3.5.1.4" evidence="1"/>
<dbReference type="EMBL" id="JACTUZ010000254">
    <property type="protein sequence ID" value="MBC9180201.1"/>
    <property type="molecule type" value="Genomic_DNA"/>
</dbReference>
<keyword evidence="1" id="KW-0378">Hydrolase</keyword>
<proteinExistence type="predicted"/>
<dbReference type="GO" id="GO:0004040">
    <property type="term" value="F:amidase activity"/>
    <property type="evidence" value="ECO:0007669"/>
    <property type="project" value="UniProtKB-EC"/>
</dbReference>
<comment type="caution">
    <text evidence="1">The sequence shown here is derived from an EMBL/GenBank/DDBJ whole genome shotgun (WGS) entry which is preliminary data.</text>
</comment>